<dbReference type="Pfam" id="PF01380">
    <property type="entry name" value="SIS"/>
    <property type="match status" value="2"/>
</dbReference>
<dbReference type="EMBL" id="JBDXSU010000002">
    <property type="protein sequence ID" value="MFB5189140.1"/>
    <property type="molecule type" value="Genomic_DNA"/>
</dbReference>
<evidence type="ECO:0000256" key="3">
    <source>
        <dbReference type="ARBA" id="ARBA00016090"/>
    </source>
</evidence>
<dbReference type="PROSITE" id="PS51464">
    <property type="entry name" value="SIS"/>
    <property type="match status" value="1"/>
</dbReference>
<accession>A0ABV5AA47</accession>
<dbReference type="InterPro" id="IPR001347">
    <property type="entry name" value="SIS_dom"/>
</dbReference>
<dbReference type="Proteomes" id="UP001579974">
    <property type="component" value="Unassembled WGS sequence"/>
</dbReference>
<proteinExistence type="predicted"/>
<dbReference type="SUPFAM" id="SSF53697">
    <property type="entry name" value="SIS domain"/>
    <property type="match status" value="1"/>
</dbReference>
<dbReference type="CDD" id="cd05008">
    <property type="entry name" value="SIS_GlmS_GlmD_1"/>
    <property type="match status" value="1"/>
</dbReference>
<gene>
    <name evidence="6" type="ORF">KKP3000_002139</name>
</gene>
<protein>
    <recommendedName>
        <fullName evidence="3">Glutamine--fructose-6-phosphate aminotransferase [isomerizing]</fullName>
        <ecNumber evidence="2">2.6.1.16</ecNumber>
    </recommendedName>
</protein>
<evidence type="ECO:0000259" key="5">
    <source>
        <dbReference type="PROSITE" id="PS51464"/>
    </source>
</evidence>
<dbReference type="EC" id="2.6.1.16" evidence="2"/>
<dbReference type="RefSeq" id="WP_275472715.1">
    <property type="nucleotide sequence ID" value="NZ_CP162940.1"/>
</dbReference>
<comment type="caution">
    <text evidence="6">The sequence shown here is derived from an EMBL/GenBank/DDBJ whole genome shotgun (WGS) entry which is preliminary data.</text>
</comment>
<dbReference type="PANTHER" id="PTHR10937">
    <property type="entry name" value="GLUCOSAMINE--FRUCTOSE-6-PHOSPHATE AMINOTRANSFERASE, ISOMERIZING"/>
    <property type="match status" value="1"/>
</dbReference>
<reference evidence="6 7" key="1">
    <citation type="journal article" date="2024" name="Int. J. Mol. Sci.">
        <title>Exploration of Alicyclobacillus spp. Genome in Search of Antibiotic Resistance.</title>
        <authorList>
            <person name="Bucka-Kolendo J."/>
            <person name="Kiousi D.E."/>
            <person name="Dekowska A."/>
            <person name="Mikolajczuk-Szczyrba A."/>
            <person name="Karadedos D.M."/>
            <person name="Michael P."/>
            <person name="Galanis A."/>
            <person name="Sokolowska B."/>
        </authorList>
    </citation>
    <scope>NUCLEOTIDE SEQUENCE [LARGE SCALE GENOMIC DNA]</scope>
    <source>
        <strain evidence="6 7">KKP 3000</strain>
    </source>
</reference>
<evidence type="ECO:0000313" key="7">
    <source>
        <dbReference type="Proteomes" id="UP001579974"/>
    </source>
</evidence>
<organism evidence="6 7">
    <name type="scientific">Alicyclobacillus fastidiosus</name>
    <dbReference type="NCBI Taxonomy" id="392011"/>
    <lineage>
        <taxon>Bacteria</taxon>
        <taxon>Bacillati</taxon>
        <taxon>Bacillota</taxon>
        <taxon>Bacilli</taxon>
        <taxon>Bacillales</taxon>
        <taxon>Alicyclobacillaceae</taxon>
        <taxon>Alicyclobacillus</taxon>
    </lineage>
</organism>
<dbReference type="InterPro" id="IPR046348">
    <property type="entry name" value="SIS_dom_sf"/>
</dbReference>
<feature type="domain" description="SIS" evidence="5">
    <location>
        <begin position="30"/>
        <end position="173"/>
    </location>
</feature>
<evidence type="ECO:0000256" key="2">
    <source>
        <dbReference type="ARBA" id="ARBA00012916"/>
    </source>
</evidence>
<name>A0ABV5AA47_9BACL</name>
<dbReference type="CDD" id="cd05009">
    <property type="entry name" value="SIS_GlmS_GlmD_2"/>
    <property type="match status" value="1"/>
</dbReference>
<dbReference type="PANTHER" id="PTHR10937:SF0">
    <property type="entry name" value="GLUTAMINE--FRUCTOSE-6-PHOSPHATE TRANSAMINASE (ISOMERIZING)"/>
    <property type="match status" value="1"/>
</dbReference>
<sequence length="347" mass="38352">MTYLSEILEQPMALSRLYDSWRSCETLSRLAQAYARCPRPLIFVGMGSSHYAPIVIRARLARAGIPYRIEEAGEVLHYERDTIARDSWVIAISQSGESYETRELAKFLQGRVERVVAITNESASTLATVADDVLLLGAGVEEGSTTKTFMSTCFGLHMFVDALTGEEVATREAVMELQRVLETKHEEIARQAENVIEILDVSKDRVPHPIHLIARGPMLATALQSALILAETTDLFACALPGGSFRHGPFELAGSGHRAIFFAPKGATQDLVIKMALEVHRRGSKVVVVGDFAGDLPFLQIQVPSVSEEWAPLLYFLPMELFGYAVARWRDRIPGMMTQMGKVTAVE</sequence>
<keyword evidence="4" id="KW-0677">Repeat</keyword>
<evidence type="ECO:0000256" key="1">
    <source>
        <dbReference type="ARBA" id="ARBA00001031"/>
    </source>
</evidence>
<dbReference type="Gene3D" id="3.40.50.10490">
    <property type="entry name" value="Glucose-6-phosphate isomerase like protein, domain 1"/>
    <property type="match status" value="2"/>
</dbReference>
<comment type="catalytic activity">
    <reaction evidence="1">
        <text>D-fructose 6-phosphate + L-glutamine = D-glucosamine 6-phosphate + L-glutamate</text>
        <dbReference type="Rhea" id="RHEA:13237"/>
        <dbReference type="ChEBI" id="CHEBI:29985"/>
        <dbReference type="ChEBI" id="CHEBI:58359"/>
        <dbReference type="ChEBI" id="CHEBI:58725"/>
        <dbReference type="ChEBI" id="CHEBI:61527"/>
        <dbReference type="EC" id="2.6.1.16"/>
    </reaction>
</comment>
<dbReference type="InterPro" id="IPR035466">
    <property type="entry name" value="GlmS/AgaS_SIS"/>
</dbReference>
<evidence type="ECO:0000256" key="4">
    <source>
        <dbReference type="ARBA" id="ARBA00022737"/>
    </source>
</evidence>
<evidence type="ECO:0000313" key="6">
    <source>
        <dbReference type="EMBL" id="MFB5189140.1"/>
    </source>
</evidence>
<dbReference type="InterPro" id="IPR035490">
    <property type="entry name" value="GlmS/FrlB_SIS"/>
</dbReference>
<keyword evidence="7" id="KW-1185">Reference proteome</keyword>